<evidence type="ECO:0000256" key="8">
    <source>
        <dbReference type="ARBA" id="ARBA00023098"/>
    </source>
</evidence>
<proteinExistence type="inferred from homology"/>
<dbReference type="EC" id="6.2.1.44" evidence="10"/>
<dbReference type="GO" id="GO:0006631">
    <property type="term" value="P:fatty acid metabolic process"/>
    <property type="evidence" value="ECO:0007669"/>
    <property type="project" value="UniProtKB-KW"/>
</dbReference>
<dbReference type="Proteomes" id="UP000203589">
    <property type="component" value="Chromosome"/>
</dbReference>
<keyword evidence="15" id="KW-1185">Reference proteome</keyword>
<dbReference type="InterPro" id="IPR042099">
    <property type="entry name" value="ANL_N_sf"/>
</dbReference>
<dbReference type="OrthoDB" id="6187882at2"/>
<evidence type="ECO:0000256" key="1">
    <source>
        <dbReference type="ARBA" id="ARBA00001946"/>
    </source>
</evidence>
<sequence length="524" mass="56891">MFTDLHLAPRAANTRPLTPLDLLSRTLEVHGNKPGVAWRDHLWTYAEFGDLVARMTGWLRTQGVGAGDVVSVILSNRPELLAAHFAVPALGAILNTINTRLDPQDILYILDHSGAKLLLTEPATHAALSDCPVPIEVLCEAPDDLSSLNFFHGPVPSFDLTAAIADENQPISLNYTSGTTGRPKGVVYTHRSAYLNALGNVLGMGLTQDSRYLWTLPMFHCNGWCHTWAVTAAAGTHVCLDRVEPALVVDTIKARSVTHMCCAPVVLYMLLDHTSCPMPHRVKVAMGGAAPTPALLAGLEKMGLDLVHLYGLTESYGPVTINDPGDNAAIDLEDRARYLARQGLRHVTAARARVVDDKGNEVPADGKTQGEIVLAGNTVMAGYYRNREATEDAFRDGVFHSGDIAVMHPDGQIEIRDRAKDIIISGGENVSSLEVEATLHRHPDVLFAAVVAVPDPKWGEVPCAFVELKENGTLDTATADAFCRQHLAGFKRPKYFVFGALPRTATGKIQKFELRERARSRIAS</sequence>
<evidence type="ECO:0000256" key="11">
    <source>
        <dbReference type="ARBA" id="ARBA00067668"/>
    </source>
</evidence>
<evidence type="ECO:0000256" key="4">
    <source>
        <dbReference type="ARBA" id="ARBA00022598"/>
    </source>
</evidence>
<dbReference type="AlphaFoldDB" id="A0A222E8W4"/>
<name>A0A222E8W4_9RHOB</name>
<evidence type="ECO:0000313" key="15">
    <source>
        <dbReference type="Proteomes" id="UP000203589"/>
    </source>
</evidence>
<evidence type="ECO:0000256" key="7">
    <source>
        <dbReference type="ARBA" id="ARBA00022842"/>
    </source>
</evidence>
<feature type="domain" description="AMP-dependent synthetase/ligase" evidence="12">
    <location>
        <begin position="25"/>
        <end position="384"/>
    </location>
</feature>
<evidence type="ECO:0000256" key="6">
    <source>
        <dbReference type="ARBA" id="ARBA00022832"/>
    </source>
</evidence>
<keyword evidence="8" id="KW-0443">Lipid metabolism</keyword>
<dbReference type="InterPro" id="IPR020845">
    <property type="entry name" value="AMP-binding_CS"/>
</dbReference>
<organism evidence="14 15">
    <name type="scientific">Antarctobacter heliothermus</name>
    <dbReference type="NCBI Taxonomy" id="74033"/>
    <lineage>
        <taxon>Bacteria</taxon>
        <taxon>Pseudomonadati</taxon>
        <taxon>Pseudomonadota</taxon>
        <taxon>Alphaproteobacteria</taxon>
        <taxon>Rhodobacterales</taxon>
        <taxon>Roseobacteraceae</taxon>
        <taxon>Antarctobacter</taxon>
    </lineage>
</organism>
<gene>
    <name evidence="14" type="ORF">ANTHELSMS3_03914</name>
</gene>
<dbReference type="InterPro" id="IPR045851">
    <property type="entry name" value="AMP-bd_C_sf"/>
</dbReference>
<comment type="catalytic activity">
    <reaction evidence="9">
        <text>3-(methylsulfanyl)propanoate + ATP + CoA = 3-(methylsulfanyl)propanoyl-CoA + AMP + diphosphate</text>
        <dbReference type="Rhea" id="RHEA:43052"/>
        <dbReference type="ChEBI" id="CHEBI:30616"/>
        <dbReference type="ChEBI" id="CHEBI:33019"/>
        <dbReference type="ChEBI" id="CHEBI:49016"/>
        <dbReference type="ChEBI" id="CHEBI:57287"/>
        <dbReference type="ChEBI" id="CHEBI:82815"/>
        <dbReference type="ChEBI" id="CHEBI:456215"/>
        <dbReference type="EC" id="6.2.1.44"/>
    </reaction>
    <physiologicalReaction direction="left-to-right" evidence="9">
        <dbReference type="Rhea" id="RHEA:43053"/>
    </physiologicalReaction>
</comment>
<dbReference type="InterPro" id="IPR025110">
    <property type="entry name" value="AMP-bd_C"/>
</dbReference>
<dbReference type="Pfam" id="PF00501">
    <property type="entry name" value="AMP-binding"/>
    <property type="match status" value="1"/>
</dbReference>
<keyword evidence="5" id="KW-0479">Metal-binding</keyword>
<protein>
    <recommendedName>
        <fullName evidence="11">3-methylmercaptopropionyl-CoA ligase</fullName>
        <ecNumber evidence="10">6.2.1.44</ecNumber>
    </recommendedName>
</protein>
<keyword evidence="4 14" id="KW-0436">Ligase</keyword>
<dbReference type="FunFam" id="3.30.300.30:FF:000008">
    <property type="entry name" value="2,3-dihydroxybenzoate-AMP ligase"/>
    <property type="match status" value="1"/>
</dbReference>
<dbReference type="KEGG" id="aht:ANTHELSMS3_03914"/>
<evidence type="ECO:0000256" key="5">
    <source>
        <dbReference type="ARBA" id="ARBA00022723"/>
    </source>
</evidence>
<accession>A0A222E8W4</accession>
<dbReference type="SUPFAM" id="SSF56801">
    <property type="entry name" value="Acetyl-CoA synthetase-like"/>
    <property type="match status" value="1"/>
</dbReference>
<dbReference type="PANTHER" id="PTHR43859">
    <property type="entry name" value="ACYL-ACTIVATING ENZYME"/>
    <property type="match status" value="1"/>
</dbReference>
<evidence type="ECO:0000256" key="3">
    <source>
        <dbReference type="ARBA" id="ARBA00011738"/>
    </source>
</evidence>
<dbReference type="RefSeq" id="WP_094036285.1">
    <property type="nucleotide sequence ID" value="NZ_CP022540.1"/>
</dbReference>
<dbReference type="Gene3D" id="3.40.50.12780">
    <property type="entry name" value="N-terminal domain of ligase-like"/>
    <property type="match status" value="1"/>
</dbReference>
<evidence type="ECO:0000256" key="10">
    <source>
        <dbReference type="ARBA" id="ARBA00066616"/>
    </source>
</evidence>
<dbReference type="PANTHER" id="PTHR43859:SF4">
    <property type="entry name" value="BUTANOATE--COA LIGASE AAE1-RELATED"/>
    <property type="match status" value="1"/>
</dbReference>
<comment type="similarity">
    <text evidence="2">Belongs to the ATP-dependent AMP-binding enzyme family.</text>
</comment>
<dbReference type="Pfam" id="PF13193">
    <property type="entry name" value="AMP-binding_C"/>
    <property type="match status" value="1"/>
</dbReference>
<dbReference type="EMBL" id="CP022540">
    <property type="protein sequence ID" value="ASP22530.1"/>
    <property type="molecule type" value="Genomic_DNA"/>
</dbReference>
<evidence type="ECO:0000256" key="9">
    <source>
        <dbReference type="ARBA" id="ARBA00051915"/>
    </source>
</evidence>
<evidence type="ECO:0000259" key="12">
    <source>
        <dbReference type="Pfam" id="PF00501"/>
    </source>
</evidence>
<evidence type="ECO:0000313" key="14">
    <source>
        <dbReference type="EMBL" id="ASP22530.1"/>
    </source>
</evidence>
<comment type="cofactor">
    <cofactor evidence="1">
        <name>Mg(2+)</name>
        <dbReference type="ChEBI" id="CHEBI:18420"/>
    </cofactor>
</comment>
<dbReference type="GO" id="GO:0046872">
    <property type="term" value="F:metal ion binding"/>
    <property type="evidence" value="ECO:0007669"/>
    <property type="project" value="UniProtKB-KW"/>
</dbReference>
<dbReference type="Gene3D" id="3.30.300.30">
    <property type="match status" value="1"/>
</dbReference>
<evidence type="ECO:0000256" key="2">
    <source>
        <dbReference type="ARBA" id="ARBA00006432"/>
    </source>
</evidence>
<comment type="subunit">
    <text evidence="3">Homodimer.</text>
</comment>
<keyword evidence="7" id="KW-0460">Magnesium</keyword>
<dbReference type="GO" id="GO:0016874">
    <property type="term" value="F:ligase activity"/>
    <property type="evidence" value="ECO:0007669"/>
    <property type="project" value="UniProtKB-KW"/>
</dbReference>
<dbReference type="InterPro" id="IPR000873">
    <property type="entry name" value="AMP-dep_synth/lig_dom"/>
</dbReference>
<keyword evidence="6" id="KW-0276">Fatty acid metabolism</keyword>
<dbReference type="PROSITE" id="PS00455">
    <property type="entry name" value="AMP_BINDING"/>
    <property type="match status" value="1"/>
</dbReference>
<feature type="domain" description="AMP-binding enzyme C-terminal" evidence="13">
    <location>
        <begin position="434"/>
        <end position="508"/>
    </location>
</feature>
<evidence type="ECO:0000259" key="13">
    <source>
        <dbReference type="Pfam" id="PF13193"/>
    </source>
</evidence>
<reference evidence="14 15" key="1">
    <citation type="submission" date="2017-07" db="EMBL/GenBank/DDBJ databases">
        <title>Genome Sequence of Antarctobacter heliothermus Strain SMS3 Isolated from a culture of the Diatom Skeletonema marinoi.</title>
        <authorList>
            <person name="Topel M."/>
            <person name="Pinder M.I.M."/>
            <person name="Johansson O.N."/>
            <person name="Kourtchenko O."/>
            <person name="Godhe A."/>
            <person name="Clarke A.K."/>
        </authorList>
    </citation>
    <scope>NUCLEOTIDE SEQUENCE [LARGE SCALE GENOMIC DNA]</scope>
    <source>
        <strain evidence="14 15">SMS3</strain>
    </source>
</reference>